<evidence type="ECO:0000256" key="1">
    <source>
        <dbReference type="SAM" id="Phobius"/>
    </source>
</evidence>
<name>A0A1I3UVS1_9RHOB</name>
<evidence type="ECO:0000313" key="2">
    <source>
        <dbReference type="EMBL" id="SFJ87278.1"/>
    </source>
</evidence>
<feature type="transmembrane region" description="Helical" evidence="1">
    <location>
        <begin position="55"/>
        <end position="73"/>
    </location>
</feature>
<dbReference type="OrthoDB" id="1551186at2"/>
<proteinExistence type="predicted"/>
<feature type="transmembrane region" description="Helical" evidence="1">
    <location>
        <begin position="9"/>
        <end position="27"/>
    </location>
</feature>
<organism evidence="2 3">
    <name type="scientific">Jannaschia pohangensis</name>
    <dbReference type="NCBI Taxonomy" id="390807"/>
    <lineage>
        <taxon>Bacteria</taxon>
        <taxon>Pseudomonadati</taxon>
        <taxon>Pseudomonadota</taxon>
        <taxon>Alphaproteobacteria</taxon>
        <taxon>Rhodobacterales</taxon>
        <taxon>Roseobacteraceae</taxon>
        <taxon>Jannaschia</taxon>
    </lineage>
</organism>
<dbReference type="STRING" id="390807.SAMN04488095_0023"/>
<feature type="transmembrane region" description="Helical" evidence="1">
    <location>
        <begin position="108"/>
        <end position="128"/>
    </location>
</feature>
<dbReference type="EMBL" id="FORA01000010">
    <property type="protein sequence ID" value="SFJ87278.1"/>
    <property type="molecule type" value="Genomic_DNA"/>
</dbReference>
<dbReference type="Proteomes" id="UP000199110">
    <property type="component" value="Unassembled WGS sequence"/>
</dbReference>
<sequence>MFKPRNAETIGNVISRLWIFIFFTLVYRDIHEMAVASTIEDILVGTYEGNPVTDAGLVAGGVVMIILLATYVLTPILKPNLARRLNLFTPPIAVVGVFYLIPNDPDDFVLATATAVALLTIFIISLFWQTEQSMSQVNEVRHGV</sequence>
<keyword evidence="1" id="KW-0812">Transmembrane</keyword>
<accession>A0A1I3UVS1</accession>
<keyword evidence="1" id="KW-0472">Membrane</keyword>
<dbReference type="InterPro" id="IPR046289">
    <property type="entry name" value="DUF6326"/>
</dbReference>
<gene>
    <name evidence="2" type="ORF">SAMN04488095_0023</name>
</gene>
<evidence type="ECO:0000313" key="3">
    <source>
        <dbReference type="Proteomes" id="UP000199110"/>
    </source>
</evidence>
<dbReference type="RefSeq" id="WP_092785083.1">
    <property type="nucleotide sequence ID" value="NZ_FORA01000010.1"/>
</dbReference>
<dbReference type="Pfam" id="PF19851">
    <property type="entry name" value="DUF6326"/>
    <property type="match status" value="1"/>
</dbReference>
<reference evidence="2 3" key="1">
    <citation type="submission" date="2016-10" db="EMBL/GenBank/DDBJ databases">
        <authorList>
            <person name="de Groot N.N."/>
        </authorList>
    </citation>
    <scope>NUCLEOTIDE SEQUENCE [LARGE SCALE GENOMIC DNA]</scope>
    <source>
        <strain evidence="2 3">DSM 19073</strain>
    </source>
</reference>
<feature type="transmembrane region" description="Helical" evidence="1">
    <location>
        <begin position="85"/>
        <end position="102"/>
    </location>
</feature>
<dbReference type="AlphaFoldDB" id="A0A1I3UVS1"/>
<protein>
    <submittedName>
        <fullName evidence="2">Uncharacterized protein</fullName>
    </submittedName>
</protein>
<keyword evidence="1" id="KW-1133">Transmembrane helix</keyword>
<keyword evidence="3" id="KW-1185">Reference proteome</keyword>